<dbReference type="EMBL" id="JBGBPQ010000001">
    <property type="protein sequence ID" value="KAL1530694.1"/>
    <property type="molecule type" value="Genomic_DNA"/>
</dbReference>
<sequence>MRWHECATEHSERQAEQALVDEINSLPLKSCVLLESLEEFRDGTIFLEMLHAAIRIQGLEAELCAKAQMSSLEVVERKAPNAAFTR</sequence>
<organism evidence="1 2">
    <name type="scientific">Prymnesium parvum</name>
    <name type="common">Toxic golden alga</name>
    <dbReference type="NCBI Taxonomy" id="97485"/>
    <lineage>
        <taxon>Eukaryota</taxon>
        <taxon>Haptista</taxon>
        <taxon>Haptophyta</taxon>
        <taxon>Prymnesiophyceae</taxon>
        <taxon>Prymnesiales</taxon>
        <taxon>Prymnesiaceae</taxon>
        <taxon>Prymnesium</taxon>
    </lineage>
</organism>
<protein>
    <recommendedName>
        <fullName evidence="3">Calponin-homology (CH) domain-containing protein</fullName>
    </recommendedName>
</protein>
<dbReference type="AlphaFoldDB" id="A0AB34KDQ9"/>
<evidence type="ECO:0008006" key="3">
    <source>
        <dbReference type="Google" id="ProtNLM"/>
    </source>
</evidence>
<proteinExistence type="predicted"/>
<evidence type="ECO:0000313" key="1">
    <source>
        <dbReference type="EMBL" id="KAL1530694.1"/>
    </source>
</evidence>
<keyword evidence="2" id="KW-1185">Reference proteome</keyword>
<accession>A0AB34KDQ9</accession>
<reference evidence="1 2" key="1">
    <citation type="journal article" date="2024" name="Science">
        <title>Giant polyketide synthase enzymes in the biosynthesis of giant marine polyether toxins.</title>
        <authorList>
            <person name="Fallon T.R."/>
            <person name="Shende V.V."/>
            <person name="Wierzbicki I.H."/>
            <person name="Pendleton A.L."/>
            <person name="Watervoot N.F."/>
            <person name="Auber R.P."/>
            <person name="Gonzalez D.J."/>
            <person name="Wisecaver J.H."/>
            <person name="Moore B.S."/>
        </authorList>
    </citation>
    <scope>NUCLEOTIDE SEQUENCE [LARGE SCALE GENOMIC DNA]</scope>
    <source>
        <strain evidence="1 2">12B1</strain>
    </source>
</reference>
<comment type="caution">
    <text evidence="1">The sequence shown here is derived from an EMBL/GenBank/DDBJ whole genome shotgun (WGS) entry which is preliminary data.</text>
</comment>
<evidence type="ECO:0000313" key="2">
    <source>
        <dbReference type="Proteomes" id="UP001515480"/>
    </source>
</evidence>
<gene>
    <name evidence="1" type="ORF">AB1Y20_001593</name>
</gene>
<name>A0AB34KDQ9_PRYPA</name>
<dbReference type="Proteomes" id="UP001515480">
    <property type="component" value="Unassembled WGS sequence"/>
</dbReference>